<evidence type="ECO:0000313" key="2">
    <source>
        <dbReference type="Proteomes" id="UP000239366"/>
    </source>
</evidence>
<dbReference type="OrthoDB" id="1453538at2"/>
<reference evidence="2" key="1">
    <citation type="submission" date="2016-11" db="EMBL/GenBank/DDBJ databases">
        <title>Trade-off between light-utilization and light-protection in marine flavobacteria.</title>
        <authorList>
            <person name="Kumagai Y."/>
            <person name="Yoshizawa S."/>
            <person name="Kogure K."/>
        </authorList>
    </citation>
    <scope>NUCLEOTIDE SEQUENCE [LARGE SCALE GENOMIC DNA]</scope>
    <source>
        <strain evidence="2">SG-18</strain>
    </source>
</reference>
<dbReference type="EMBL" id="MQVX01000001">
    <property type="protein sequence ID" value="PQJ14582.1"/>
    <property type="molecule type" value="Genomic_DNA"/>
</dbReference>
<comment type="caution">
    <text evidence="1">The sequence shown here is derived from an EMBL/GenBank/DDBJ whole genome shotgun (WGS) entry which is preliminary data.</text>
</comment>
<dbReference type="Proteomes" id="UP000239366">
    <property type="component" value="Unassembled WGS sequence"/>
</dbReference>
<accession>A0A2S7T3T3</accession>
<evidence type="ECO:0000313" key="1">
    <source>
        <dbReference type="EMBL" id="PQJ14582.1"/>
    </source>
</evidence>
<keyword evidence="2" id="KW-1185">Reference proteome</keyword>
<dbReference type="AlphaFoldDB" id="A0A2S7T3T3"/>
<gene>
    <name evidence="1" type="ORF">BST99_01405</name>
</gene>
<proteinExistence type="predicted"/>
<dbReference type="RefSeq" id="WP_105000217.1">
    <property type="nucleotide sequence ID" value="NZ_MQVX01000001.1"/>
</dbReference>
<protein>
    <submittedName>
        <fullName evidence="1">Uncharacterized protein</fullName>
    </submittedName>
</protein>
<sequence length="65" mass="7420">MLQQNCKVGNITPIEGLNEAFSILESRYQHFNELAARSLKKDPLRGEFFQAKAEQLKKLLDELGV</sequence>
<name>A0A2S7T3T3_9FLAO</name>
<organism evidence="1 2">
    <name type="scientific">Aureicoccus marinus</name>
    <dbReference type="NCBI Taxonomy" id="754435"/>
    <lineage>
        <taxon>Bacteria</taxon>
        <taxon>Pseudomonadati</taxon>
        <taxon>Bacteroidota</taxon>
        <taxon>Flavobacteriia</taxon>
        <taxon>Flavobacteriales</taxon>
        <taxon>Flavobacteriaceae</taxon>
        <taxon>Aureicoccus</taxon>
    </lineage>
</organism>